<organism evidence="2 3">
    <name type="scientific">Deinococcus proteolyticus (strain ATCC 35074 / DSM 20540 / JCM 6276 / NBRC 101906 / NCIMB 13154 / VKM Ac-1939 / CCM 2703 / MRP)</name>
    <dbReference type="NCBI Taxonomy" id="693977"/>
    <lineage>
        <taxon>Bacteria</taxon>
        <taxon>Thermotogati</taxon>
        <taxon>Deinococcota</taxon>
        <taxon>Deinococci</taxon>
        <taxon>Deinococcales</taxon>
        <taxon>Deinococcaceae</taxon>
        <taxon>Deinococcus</taxon>
    </lineage>
</organism>
<dbReference type="RefSeq" id="WP_013614394.1">
    <property type="nucleotide sequence ID" value="NC_015161.1"/>
</dbReference>
<accession>F0RL12</accession>
<feature type="transmembrane region" description="Helical" evidence="1">
    <location>
        <begin position="98"/>
        <end position="120"/>
    </location>
</feature>
<sequence>MNNLTETACRPSAVADPGDSSVFRLLLLIPALFSAATALSLLVQLPAPLAWATFAGCALLAVAGLQRRSLSLLTAAWLGFLGLSGVMAGYVADELNRGVSLMTEGLSLGLGLGLLLVLTLQPQGRR</sequence>
<evidence type="ECO:0000256" key="1">
    <source>
        <dbReference type="SAM" id="Phobius"/>
    </source>
</evidence>
<dbReference type="KEGG" id="dpt:Deipr_0624"/>
<keyword evidence="1" id="KW-0812">Transmembrane</keyword>
<dbReference type="Proteomes" id="UP000007718">
    <property type="component" value="Chromosome"/>
</dbReference>
<dbReference type="HOGENOM" id="CLU_1977876_0_0_0"/>
<feature type="transmembrane region" description="Helical" evidence="1">
    <location>
        <begin position="21"/>
        <end position="43"/>
    </location>
</feature>
<evidence type="ECO:0000313" key="2">
    <source>
        <dbReference type="EMBL" id="ADY25785.1"/>
    </source>
</evidence>
<evidence type="ECO:0000313" key="3">
    <source>
        <dbReference type="Proteomes" id="UP000007718"/>
    </source>
</evidence>
<feature type="transmembrane region" description="Helical" evidence="1">
    <location>
        <begin position="72"/>
        <end position="92"/>
    </location>
</feature>
<name>F0RL12_DEIPM</name>
<keyword evidence="1" id="KW-0472">Membrane</keyword>
<dbReference type="EMBL" id="CP002536">
    <property type="protein sequence ID" value="ADY25785.1"/>
    <property type="molecule type" value="Genomic_DNA"/>
</dbReference>
<dbReference type="OrthoDB" id="9977768at2"/>
<feature type="transmembrane region" description="Helical" evidence="1">
    <location>
        <begin position="49"/>
        <end position="65"/>
    </location>
</feature>
<reference evidence="3" key="1">
    <citation type="submission" date="2011-02" db="EMBL/GenBank/DDBJ databases">
        <title>The complete sequence of chromosome of Deinococcus proteolyticus DSM 20540.</title>
        <authorList>
            <consortium name="US DOE Joint Genome Institute (JGI-PGF)"/>
            <person name="Lucas S."/>
            <person name="Copeland A."/>
            <person name="Lapidus A."/>
            <person name="Bruce D."/>
            <person name="Goodwin L."/>
            <person name="Pitluck S."/>
            <person name="Kyrpides N."/>
            <person name="Mavromatis K."/>
            <person name="Pagani I."/>
            <person name="Ivanova N."/>
            <person name="Ovchinnikova G."/>
            <person name="Zeytun A."/>
            <person name="Detter J.C."/>
            <person name="Han C."/>
            <person name="Land M."/>
            <person name="Hauser L."/>
            <person name="Markowitz V."/>
            <person name="Cheng J.-F."/>
            <person name="Hugenholtz P."/>
            <person name="Woyke T."/>
            <person name="Wu D."/>
            <person name="Pukall R."/>
            <person name="Steenblock K."/>
            <person name="Brambilla E."/>
            <person name="Klenk H.-P."/>
            <person name="Eisen J.A."/>
        </authorList>
    </citation>
    <scope>NUCLEOTIDE SEQUENCE [LARGE SCALE GENOMIC DNA]</scope>
    <source>
        <strain evidence="3">ATCC 35074 / DSM 20540 / JCM 6276 / NBRC 101906 / NCIMB 13154 / VKM Ac-1939 / CCM 2703 / MRP</strain>
    </source>
</reference>
<gene>
    <name evidence="2" type="ordered locus">Deipr_0624</name>
</gene>
<protein>
    <submittedName>
        <fullName evidence="2">Uncharacterized protein</fullName>
    </submittedName>
</protein>
<keyword evidence="3" id="KW-1185">Reference proteome</keyword>
<dbReference type="AlphaFoldDB" id="F0RL12"/>
<keyword evidence="1" id="KW-1133">Transmembrane helix</keyword>
<proteinExistence type="predicted"/>
<dbReference type="STRING" id="693977.Deipr_0624"/>
<reference evidence="2 3" key="2">
    <citation type="journal article" date="2012" name="Stand. Genomic Sci.">
        <title>Complete genome sequence of the orange-red pigmented, radioresistant Deinococcus proteolyticus type strain (MRP(T)).</title>
        <authorList>
            <person name="Copeland A."/>
            <person name="Zeytun A."/>
            <person name="Yassawong M."/>
            <person name="Nolan M."/>
            <person name="Lucas S."/>
            <person name="Hammon N."/>
            <person name="Deshpande S."/>
            <person name="Cheng J.F."/>
            <person name="Han C."/>
            <person name="Tapia R."/>
            <person name="Goodwin L.A."/>
            <person name="Pitluck S."/>
            <person name="Mavromatis K."/>
            <person name="Liolios K."/>
            <person name="Pagani I."/>
            <person name="Ivanova N."/>
            <person name="Mikhailova N."/>
            <person name="Pati A."/>
            <person name="Chen A."/>
            <person name="Palaniappan K."/>
            <person name="Land M."/>
            <person name="Hauser L."/>
            <person name="Jeffries C.D."/>
            <person name="Brambilla E.M."/>
            <person name="Rohde M."/>
            <person name="Sikorski J."/>
            <person name="Pukall R."/>
            <person name="Goker M."/>
            <person name="Detter J.C."/>
            <person name="Woyke T."/>
            <person name="Bristow J."/>
            <person name="Eisen J.A."/>
            <person name="Markowitz V."/>
            <person name="Hugenholtz P."/>
            <person name="Kyrpides N.C."/>
            <person name="Klenk H.P."/>
            <person name="Lapidus A."/>
        </authorList>
    </citation>
    <scope>NUCLEOTIDE SEQUENCE [LARGE SCALE GENOMIC DNA]</scope>
    <source>
        <strain evidence="3">ATCC 35074 / DSM 20540 / JCM 6276 / NBRC 101906 / NCIMB 13154 / VKM Ac-1939 / CCM 2703 / MRP</strain>
    </source>
</reference>